<reference evidence="1 2" key="1">
    <citation type="submission" date="2019-06" db="EMBL/GenBank/DDBJ databases">
        <title>Draft genomes of female and male turbot (Scophthalmus maximus).</title>
        <authorList>
            <person name="Xu H."/>
            <person name="Xu X.-W."/>
            <person name="Shao C."/>
            <person name="Chen S."/>
        </authorList>
    </citation>
    <scope>NUCLEOTIDE SEQUENCE [LARGE SCALE GENOMIC DNA]</scope>
    <source>
        <strain evidence="1">Ysfricsl-2016a</strain>
        <tissue evidence="1">Blood</tissue>
    </source>
</reference>
<name>A0A6A4TGC0_SCOMX</name>
<dbReference type="EMBL" id="VEVO01000004">
    <property type="protein sequence ID" value="KAF0042810.1"/>
    <property type="molecule type" value="Genomic_DNA"/>
</dbReference>
<comment type="caution">
    <text evidence="1">The sequence shown here is derived from an EMBL/GenBank/DDBJ whole genome shotgun (WGS) entry which is preliminary data.</text>
</comment>
<evidence type="ECO:0000313" key="2">
    <source>
        <dbReference type="Proteomes" id="UP000438429"/>
    </source>
</evidence>
<proteinExistence type="predicted"/>
<dbReference type="Proteomes" id="UP000438429">
    <property type="component" value="Unassembled WGS sequence"/>
</dbReference>
<evidence type="ECO:0000313" key="1">
    <source>
        <dbReference type="EMBL" id="KAF0042810.1"/>
    </source>
</evidence>
<accession>A0A6A4TGC0</accession>
<gene>
    <name evidence="1" type="ORF">F2P81_004147</name>
</gene>
<sequence length="144" mass="17281">MRSPNSRTVQEHVPGKQREIVRCYSNTQIRLALWDDEERPERLPLLLSRTAEWVTLYRSRLSQEMHQGAAGTRRRHALHERKWCERRTQRAESVREEVLKLRSLRRREANGKIEPFVIDFHVDPFERLCVLIRCPYQASSTNRF</sequence>
<protein>
    <submittedName>
        <fullName evidence="1">Uncharacterized protein</fullName>
    </submittedName>
</protein>
<dbReference type="AlphaFoldDB" id="A0A6A4TGC0"/>
<organism evidence="1 2">
    <name type="scientific">Scophthalmus maximus</name>
    <name type="common">Turbot</name>
    <name type="synonym">Psetta maxima</name>
    <dbReference type="NCBI Taxonomy" id="52904"/>
    <lineage>
        <taxon>Eukaryota</taxon>
        <taxon>Metazoa</taxon>
        <taxon>Chordata</taxon>
        <taxon>Craniata</taxon>
        <taxon>Vertebrata</taxon>
        <taxon>Euteleostomi</taxon>
        <taxon>Actinopterygii</taxon>
        <taxon>Neopterygii</taxon>
        <taxon>Teleostei</taxon>
        <taxon>Neoteleostei</taxon>
        <taxon>Acanthomorphata</taxon>
        <taxon>Carangaria</taxon>
        <taxon>Pleuronectiformes</taxon>
        <taxon>Pleuronectoidei</taxon>
        <taxon>Scophthalmidae</taxon>
        <taxon>Scophthalmus</taxon>
    </lineage>
</organism>